<dbReference type="EnsemblMetazoa" id="GPPI030357-RA">
    <property type="protein sequence ID" value="GPPI030357-PA"/>
    <property type="gene ID" value="GPPI030357"/>
</dbReference>
<dbReference type="Proteomes" id="UP000092460">
    <property type="component" value="Unassembled WGS sequence"/>
</dbReference>
<keyword evidence="1" id="KW-0812">Transmembrane</keyword>
<reference evidence="2" key="2">
    <citation type="submission" date="2020-05" db="UniProtKB">
        <authorList>
            <consortium name="EnsemblMetazoa"/>
        </authorList>
    </citation>
    <scope>IDENTIFICATION</scope>
    <source>
        <strain evidence="2">IAEA</strain>
    </source>
</reference>
<proteinExistence type="predicted"/>
<dbReference type="EMBL" id="JXJN01014402">
    <property type="status" value="NOT_ANNOTATED_CDS"/>
    <property type="molecule type" value="Genomic_DNA"/>
</dbReference>
<reference evidence="3" key="1">
    <citation type="submission" date="2015-01" db="EMBL/GenBank/DDBJ databases">
        <authorList>
            <person name="Aksoy S."/>
            <person name="Warren W."/>
            <person name="Wilson R.K."/>
        </authorList>
    </citation>
    <scope>NUCLEOTIDE SEQUENCE [LARGE SCALE GENOMIC DNA]</scope>
    <source>
        <strain evidence="3">IAEA</strain>
    </source>
</reference>
<organism evidence="2 3">
    <name type="scientific">Glossina palpalis gambiensis</name>
    <dbReference type="NCBI Taxonomy" id="67801"/>
    <lineage>
        <taxon>Eukaryota</taxon>
        <taxon>Metazoa</taxon>
        <taxon>Ecdysozoa</taxon>
        <taxon>Arthropoda</taxon>
        <taxon>Hexapoda</taxon>
        <taxon>Insecta</taxon>
        <taxon>Pterygota</taxon>
        <taxon>Neoptera</taxon>
        <taxon>Endopterygota</taxon>
        <taxon>Diptera</taxon>
        <taxon>Brachycera</taxon>
        <taxon>Muscomorpha</taxon>
        <taxon>Hippoboscoidea</taxon>
        <taxon>Glossinidae</taxon>
        <taxon>Glossina</taxon>
    </lineage>
</organism>
<dbReference type="AlphaFoldDB" id="A0A1B0BHK6"/>
<name>A0A1B0BHK6_9MUSC</name>
<keyword evidence="1" id="KW-1133">Transmembrane helix</keyword>
<evidence type="ECO:0000313" key="2">
    <source>
        <dbReference type="EnsemblMetazoa" id="GPPI030357-PA"/>
    </source>
</evidence>
<evidence type="ECO:0000256" key="1">
    <source>
        <dbReference type="SAM" id="Phobius"/>
    </source>
</evidence>
<accession>A0A1B0BHK6</accession>
<dbReference type="VEuPathDB" id="VectorBase:GPPI030357"/>
<evidence type="ECO:0000313" key="3">
    <source>
        <dbReference type="Proteomes" id="UP000092460"/>
    </source>
</evidence>
<protein>
    <submittedName>
        <fullName evidence="2">Uncharacterized protein</fullName>
    </submittedName>
</protein>
<keyword evidence="1" id="KW-0472">Membrane</keyword>
<feature type="transmembrane region" description="Helical" evidence="1">
    <location>
        <begin position="47"/>
        <end position="64"/>
    </location>
</feature>
<sequence>MALPVSTSIKRRKRMLIEIESKMNKKRLINLISQMDVEHKLVTYPDMGVLCIFKLILSFSYLHCRTMARLTAMRISKYLRPKKGVQRAN</sequence>
<keyword evidence="3" id="KW-1185">Reference proteome</keyword>